<evidence type="ECO:0000256" key="1">
    <source>
        <dbReference type="SAM" id="MobiDB-lite"/>
    </source>
</evidence>
<evidence type="ECO:0000313" key="2">
    <source>
        <dbReference type="EMBL" id="CDS36540.1"/>
    </source>
</evidence>
<dbReference type="AlphaFoldDB" id="A0A068Y2B0"/>
<feature type="compositionally biased region" description="Basic and acidic residues" evidence="1">
    <location>
        <begin position="229"/>
        <end position="238"/>
    </location>
</feature>
<name>A0A068Y2B0_ECHMU</name>
<gene>
    <name evidence="2" type="ORF">EmuJ_000364500</name>
</gene>
<keyword evidence="3" id="KW-1185">Reference proteome</keyword>
<feature type="compositionally biased region" description="Low complexity" evidence="1">
    <location>
        <begin position="291"/>
        <end position="314"/>
    </location>
</feature>
<evidence type="ECO:0000313" key="3">
    <source>
        <dbReference type="Proteomes" id="UP000017246"/>
    </source>
</evidence>
<dbReference type="OMA" id="CIRRHHI"/>
<dbReference type="Proteomes" id="UP000017246">
    <property type="component" value="Unassembled WGS sequence"/>
</dbReference>
<sequence>MCTCNCTCKSAKSRKVKSVKRFDLANEHLPATTTTSCTNSWHVNGEPIAEKVGTFQPHASMRPQIRPADPPQKESPPAQVEDAESQTELVDLRSREKELHRLMQVIQNSRNALHEQQQRLQSTVKRKSDQSQQTEPIPSCLFPAFTNVVTQQPLAAPPFTYSQSVSMPSTPSTTATGLSSAAATTTLTATTLRERIQVSFGASQAKTNLISSAFIHRLKQRVQQHREEVTVTEERLISEDGSLSSSEKEEEEEEEGEGEMEFHTARRFKPRRPRGPSISRRAHLFPHHRSSLNNSSSTTSPKLTTSLAALSLRSSPPPPPAPPCIRRHHIQPSTPTLKSLCQESEDLLSLTSTTANLTPPPHSASFKKRVNFVDGAQVGGMPSPTQTQNRSMEEPEAVVKIKPAIKKADVKDADAVVNGKRFLSQRSVAFVDEIDCKKLCNTDKEAGGKKMN</sequence>
<proteinExistence type="predicted"/>
<protein>
    <submittedName>
        <fullName evidence="2">Uncharacterized protein</fullName>
    </submittedName>
</protein>
<dbReference type="EMBL" id="LN902849">
    <property type="protein sequence ID" value="CDS36540.1"/>
    <property type="molecule type" value="Genomic_DNA"/>
</dbReference>
<organism evidence="2 3">
    <name type="scientific">Echinococcus multilocularis</name>
    <name type="common">Fox tapeworm</name>
    <dbReference type="NCBI Taxonomy" id="6211"/>
    <lineage>
        <taxon>Eukaryota</taxon>
        <taxon>Metazoa</taxon>
        <taxon>Spiralia</taxon>
        <taxon>Lophotrochozoa</taxon>
        <taxon>Platyhelminthes</taxon>
        <taxon>Cestoda</taxon>
        <taxon>Eucestoda</taxon>
        <taxon>Cyclophyllidea</taxon>
        <taxon>Taeniidae</taxon>
        <taxon>Echinococcus</taxon>
    </lineage>
</organism>
<reference evidence="2" key="2">
    <citation type="submission" date="2015-11" db="EMBL/GenBank/DDBJ databases">
        <authorList>
            <person name="Zhang Y."/>
            <person name="Guo Z."/>
        </authorList>
    </citation>
    <scope>NUCLEOTIDE SEQUENCE</scope>
</reference>
<feature type="region of interest" description="Disordered" evidence="1">
    <location>
        <begin position="229"/>
        <end position="330"/>
    </location>
</feature>
<feature type="region of interest" description="Disordered" evidence="1">
    <location>
        <begin position="112"/>
        <end position="138"/>
    </location>
</feature>
<reference evidence="2" key="1">
    <citation type="journal article" date="2013" name="Nature">
        <title>The genomes of four tapeworm species reveal adaptations to parasitism.</title>
        <authorList>
            <person name="Tsai I.J."/>
            <person name="Zarowiecki M."/>
            <person name="Holroyd N."/>
            <person name="Garciarrubio A."/>
            <person name="Sanchez-Flores A."/>
            <person name="Brooks K.L."/>
            <person name="Tracey A."/>
            <person name="Bobes R.J."/>
            <person name="Fragoso G."/>
            <person name="Sciutto E."/>
            <person name="Aslett M."/>
            <person name="Beasley H."/>
            <person name="Bennett H.M."/>
            <person name="Cai J."/>
            <person name="Camicia F."/>
            <person name="Clark R."/>
            <person name="Cucher M."/>
            <person name="De Silva N."/>
            <person name="Day T.A."/>
            <person name="Deplazes P."/>
            <person name="Estrada K."/>
            <person name="Fernandez C."/>
            <person name="Holland P.W."/>
            <person name="Hou J."/>
            <person name="Hu S."/>
            <person name="Huckvale T."/>
            <person name="Hung S.S."/>
            <person name="Kamenetzky L."/>
            <person name="Keane J.A."/>
            <person name="Kiss F."/>
            <person name="Koziol U."/>
            <person name="Lambert O."/>
            <person name="Liu K."/>
            <person name="Luo X."/>
            <person name="Luo Y."/>
            <person name="Macchiaroli N."/>
            <person name="Nichol S."/>
            <person name="Paps J."/>
            <person name="Parkinson J."/>
            <person name="Pouchkina-Stantcheva N."/>
            <person name="Riddiford N."/>
            <person name="Rosenzvit M."/>
            <person name="Salinas G."/>
            <person name="Wasmuth J.D."/>
            <person name="Zamanian M."/>
            <person name="Zheng Y."/>
            <person name="Cai X."/>
            <person name="Soberon X."/>
            <person name="Olson P.D."/>
            <person name="Laclette J.P."/>
            <person name="Brehm K."/>
            <person name="Berriman M."/>
            <person name="Garciarrubio A."/>
            <person name="Bobes R.J."/>
            <person name="Fragoso G."/>
            <person name="Sanchez-Flores A."/>
            <person name="Estrada K."/>
            <person name="Cevallos M.A."/>
            <person name="Morett E."/>
            <person name="Gonzalez V."/>
            <person name="Portillo T."/>
            <person name="Ochoa-Leyva A."/>
            <person name="Jose M.V."/>
            <person name="Sciutto E."/>
            <person name="Landa A."/>
            <person name="Jimenez L."/>
            <person name="Valdes V."/>
            <person name="Carrero J.C."/>
            <person name="Larralde C."/>
            <person name="Morales-Montor J."/>
            <person name="Limon-Lason J."/>
            <person name="Soberon X."/>
            <person name="Laclette J.P."/>
        </authorList>
    </citation>
    <scope>NUCLEOTIDE SEQUENCE [LARGE SCALE GENOMIC DNA]</scope>
</reference>
<feature type="compositionally biased region" description="Acidic residues" evidence="1">
    <location>
        <begin position="248"/>
        <end position="259"/>
    </location>
</feature>
<accession>A0A068Y2B0</accession>
<feature type="compositionally biased region" description="Basic residues" evidence="1">
    <location>
        <begin position="265"/>
        <end position="290"/>
    </location>
</feature>
<dbReference type="OrthoDB" id="6288665at2759"/>
<feature type="region of interest" description="Disordered" evidence="1">
    <location>
        <begin position="60"/>
        <end position="85"/>
    </location>
</feature>